<dbReference type="PROSITE" id="PS50158">
    <property type="entry name" value="ZF_CCHC"/>
    <property type="match status" value="1"/>
</dbReference>
<keyword evidence="5" id="KW-1185">Reference proteome</keyword>
<sequence>TPTVQELLTVNNARMDQQEEHLLNTGRAAQALVAQVSELTSQLQHLRSLAAPPTPPSPPPLTNTEHLPEPRLPTPELYAGEPKLCRAFLTKCSMFFSLQPRTFATESSKVALVLTLLSRRAALWGTAVWENQHPCCSSFLALSEEMVVGREAARMLTDLRQGNRSVSDYSIEFRTLAAECRWNEQAQWDVFLHGLADRIQREIFTLDLPSDLDGLIDGLCIYCGAAGHFLLNCPVKGTARQLQWAGAFHNCLALVDSGVEGNFMDFDFAHRLHIPVVPLTHKITVNALNGQALPDITHTTGPVTLITSGNHLESITLLLTPSPLAPIVLGHPWLVQHNPRVDWGHNSVSAWSDSCYASCLVSACLSVSCSLLQNESVNLSNVPEEYRDLKEVFSKSRAASPPPHRPYDCAIDLVPGTSLPKGKLYSLSAPEREAMEKYISDSLAAG</sequence>
<keyword evidence="1" id="KW-0862">Zinc</keyword>
<keyword evidence="1" id="KW-0863">Zinc-finger</keyword>
<evidence type="ECO:0000259" key="3">
    <source>
        <dbReference type="PROSITE" id="PS50158"/>
    </source>
</evidence>
<feature type="region of interest" description="Disordered" evidence="2">
    <location>
        <begin position="48"/>
        <end position="69"/>
    </location>
</feature>
<protein>
    <recommendedName>
        <fullName evidence="3">CCHC-type domain-containing protein</fullName>
    </recommendedName>
</protein>
<evidence type="ECO:0000256" key="2">
    <source>
        <dbReference type="SAM" id="MobiDB-lite"/>
    </source>
</evidence>
<dbReference type="GO" id="GO:0008270">
    <property type="term" value="F:zinc ion binding"/>
    <property type="evidence" value="ECO:0007669"/>
    <property type="project" value="UniProtKB-KW"/>
</dbReference>
<name>A0ABD0MLX6_CIRMR</name>
<dbReference type="InterPro" id="IPR005162">
    <property type="entry name" value="Retrotrans_gag_dom"/>
</dbReference>
<gene>
    <name evidence="4" type="ORF">M9458_054741</name>
</gene>
<dbReference type="InterPro" id="IPR032567">
    <property type="entry name" value="RTL1-rel"/>
</dbReference>
<dbReference type="Proteomes" id="UP001529510">
    <property type="component" value="Unassembled WGS sequence"/>
</dbReference>
<comment type="caution">
    <text evidence="4">The sequence shown here is derived from an EMBL/GenBank/DDBJ whole genome shotgun (WGS) entry which is preliminary data.</text>
</comment>
<keyword evidence="1" id="KW-0479">Metal-binding</keyword>
<feature type="non-terminal residue" evidence="4">
    <location>
        <position position="446"/>
    </location>
</feature>
<evidence type="ECO:0000313" key="5">
    <source>
        <dbReference type="Proteomes" id="UP001529510"/>
    </source>
</evidence>
<dbReference type="AlphaFoldDB" id="A0ABD0MLX6"/>
<dbReference type="PANTHER" id="PTHR15503">
    <property type="entry name" value="LDOC1 RELATED"/>
    <property type="match status" value="1"/>
</dbReference>
<feature type="domain" description="CCHC-type" evidence="3">
    <location>
        <begin position="220"/>
        <end position="234"/>
    </location>
</feature>
<reference evidence="4 5" key="1">
    <citation type="submission" date="2024-05" db="EMBL/GenBank/DDBJ databases">
        <title>Genome sequencing and assembly of Indian major carp, Cirrhinus mrigala (Hamilton, 1822).</title>
        <authorList>
            <person name="Mohindra V."/>
            <person name="Chowdhury L.M."/>
            <person name="Lal K."/>
            <person name="Jena J.K."/>
        </authorList>
    </citation>
    <scope>NUCLEOTIDE SEQUENCE [LARGE SCALE GENOMIC DNA]</scope>
    <source>
        <strain evidence="4">CM1030</strain>
        <tissue evidence="4">Blood</tissue>
    </source>
</reference>
<feature type="non-terminal residue" evidence="4">
    <location>
        <position position="1"/>
    </location>
</feature>
<dbReference type="InterPro" id="IPR021109">
    <property type="entry name" value="Peptidase_aspartic_dom_sf"/>
</dbReference>
<dbReference type="InterPro" id="IPR001878">
    <property type="entry name" value="Znf_CCHC"/>
</dbReference>
<dbReference type="Pfam" id="PF03732">
    <property type="entry name" value="Retrotrans_gag"/>
    <property type="match status" value="1"/>
</dbReference>
<feature type="compositionally biased region" description="Pro residues" evidence="2">
    <location>
        <begin position="52"/>
        <end position="61"/>
    </location>
</feature>
<dbReference type="EMBL" id="JAMKFB020000308">
    <property type="protein sequence ID" value="KAL0150082.1"/>
    <property type="molecule type" value="Genomic_DNA"/>
</dbReference>
<dbReference type="SUPFAM" id="SSF57756">
    <property type="entry name" value="Retrovirus zinc finger-like domains"/>
    <property type="match status" value="1"/>
</dbReference>
<proteinExistence type="predicted"/>
<dbReference type="CDD" id="cd00303">
    <property type="entry name" value="retropepsin_like"/>
    <property type="match status" value="1"/>
</dbReference>
<dbReference type="InterPro" id="IPR036875">
    <property type="entry name" value="Znf_CCHC_sf"/>
</dbReference>
<evidence type="ECO:0000256" key="1">
    <source>
        <dbReference type="PROSITE-ProRule" id="PRU00047"/>
    </source>
</evidence>
<organism evidence="4 5">
    <name type="scientific">Cirrhinus mrigala</name>
    <name type="common">Mrigala</name>
    <dbReference type="NCBI Taxonomy" id="683832"/>
    <lineage>
        <taxon>Eukaryota</taxon>
        <taxon>Metazoa</taxon>
        <taxon>Chordata</taxon>
        <taxon>Craniata</taxon>
        <taxon>Vertebrata</taxon>
        <taxon>Euteleostomi</taxon>
        <taxon>Actinopterygii</taxon>
        <taxon>Neopterygii</taxon>
        <taxon>Teleostei</taxon>
        <taxon>Ostariophysi</taxon>
        <taxon>Cypriniformes</taxon>
        <taxon>Cyprinidae</taxon>
        <taxon>Labeoninae</taxon>
        <taxon>Labeonini</taxon>
        <taxon>Cirrhinus</taxon>
    </lineage>
</organism>
<dbReference type="PANTHER" id="PTHR15503:SF36">
    <property type="entry name" value="RETROTRANSPOSON GAG-LIKE PROTEIN 5"/>
    <property type="match status" value="1"/>
</dbReference>
<dbReference type="Gene3D" id="2.40.70.10">
    <property type="entry name" value="Acid Proteases"/>
    <property type="match status" value="1"/>
</dbReference>
<accession>A0ABD0MLX6</accession>
<evidence type="ECO:0000313" key="4">
    <source>
        <dbReference type="EMBL" id="KAL0150082.1"/>
    </source>
</evidence>